<protein>
    <submittedName>
        <fullName evidence="1">Uncharacterized protein</fullName>
    </submittedName>
</protein>
<proteinExistence type="predicted"/>
<sequence>MILEIDGINTRFYLHKYANFYSFIYLLKRIFNDAVSVEDWDIYFPDIDRSIELNIFIGEENQIKEWLLNEKFCFVELWEFKYKYFFIEENKHLGKIKKINLYTNVEPMVEKFKKQEILDKIFSGEKEICENNINPEYLKEIKIIEEDVLFNRDFTMPINSSEEDSLNIYFYGTPLCDIFHKISESTNNSFFSRFGLKLKKCNTELSGKTYLCFMVNTGDVQPKHLTLVKKFYNLFRLTNDFIIDDKTNIEDITFYLTKENENQNCLEKANKFDSIEIEKVSIGLENGNITVKKEKLNDNNEKIAVLCGRKNPLEIKNKWEEVSDKKIPKKDIARAFKKSFNLRFLRNKNAEDILKLSAQHNEVSNKFKFGCSISDLEEFIFEEKTKKFSEDIDSINKDVDLIKIDVGEIKKDVNVIKKKISKVSSSLLKKSGNSMKKVLGKYKK</sequence>
<accession>A0A7R6SYF2</accession>
<name>A0A7R6SYF2_9BACT</name>
<dbReference type="EMBL" id="AP017470">
    <property type="protein sequence ID" value="BBB32575.1"/>
    <property type="molecule type" value="Genomic_DNA"/>
</dbReference>
<keyword evidence="2" id="KW-1185">Reference proteome</keyword>
<dbReference type="AlphaFoldDB" id="A0A7R6SYF2"/>
<dbReference type="Proteomes" id="UP000595564">
    <property type="component" value="Chromosome"/>
</dbReference>
<evidence type="ECO:0000313" key="1">
    <source>
        <dbReference type="EMBL" id="BBB32575.1"/>
    </source>
</evidence>
<dbReference type="KEGG" id="thyd:TTHT_1036"/>
<dbReference type="RefSeq" id="WP_201328930.1">
    <property type="nucleotide sequence ID" value="NZ_AP017470.1"/>
</dbReference>
<gene>
    <name evidence="1" type="ORF">TTHT_1036</name>
</gene>
<reference evidence="1 2" key="1">
    <citation type="journal article" date="2012" name="Extremophiles">
        <title>Thermotomaculum hydrothermale gen. nov., sp. nov., a novel heterotrophic thermophile within the phylum Acidobacteria from a deep-sea hydrothermal vent chimney in the Southern Okinawa Trough.</title>
        <authorList>
            <person name="Izumi H."/>
            <person name="Nunoura T."/>
            <person name="Miyazaki M."/>
            <person name="Mino S."/>
            <person name="Toki T."/>
            <person name="Takai K."/>
            <person name="Sako Y."/>
            <person name="Sawabe T."/>
            <person name="Nakagawa S."/>
        </authorList>
    </citation>
    <scope>NUCLEOTIDE SEQUENCE [LARGE SCALE GENOMIC DNA]</scope>
    <source>
        <strain evidence="1 2">AC55</strain>
    </source>
</reference>
<organism evidence="1 2">
    <name type="scientific">Thermotomaculum hydrothermale</name>
    <dbReference type="NCBI Taxonomy" id="981385"/>
    <lineage>
        <taxon>Bacteria</taxon>
        <taxon>Pseudomonadati</taxon>
        <taxon>Acidobacteriota</taxon>
        <taxon>Holophagae</taxon>
        <taxon>Thermotomaculales</taxon>
        <taxon>Thermotomaculaceae</taxon>
        <taxon>Thermotomaculum</taxon>
    </lineage>
</organism>
<evidence type="ECO:0000313" key="2">
    <source>
        <dbReference type="Proteomes" id="UP000595564"/>
    </source>
</evidence>